<dbReference type="InterPro" id="IPR007624">
    <property type="entry name" value="RNA_pol_sigma70_r3"/>
</dbReference>
<dbReference type="Gene3D" id="1.20.140.160">
    <property type="match status" value="1"/>
</dbReference>
<comment type="caution">
    <text evidence="6">The sequence shown here is derived from an EMBL/GenBank/DDBJ whole genome shotgun (WGS) entry which is preliminary data.</text>
</comment>
<reference evidence="6" key="1">
    <citation type="submission" date="2019-11" db="EMBL/GenBank/DDBJ databases">
        <title>Acidithiobacillus ferrianus sp. nov.: a facultatively anaerobic and extremely acidophilic chemolithoautotroph.</title>
        <authorList>
            <person name="Norris P.R."/>
            <person name="Falagan C."/>
            <person name="Moya-Beltran A."/>
            <person name="Castro M."/>
            <person name="Quatrini R."/>
            <person name="Johnson D.B."/>
        </authorList>
    </citation>
    <scope>NUCLEOTIDE SEQUENCE [LARGE SCALE GENOMIC DNA]</scope>
    <source>
        <strain evidence="6">MG</strain>
    </source>
</reference>
<evidence type="ECO:0000256" key="2">
    <source>
        <dbReference type="ARBA" id="ARBA00023082"/>
    </source>
</evidence>
<keyword evidence="2" id="KW-0731">Sigma factor</keyword>
<keyword evidence="1" id="KW-0805">Transcription regulation</keyword>
<dbReference type="NCBIfam" id="NF005413">
    <property type="entry name" value="PRK06986.1"/>
    <property type="match status" value="1"/>
</dbReference>
<dbReference type="GO" id="GO:0006352">
    <property type="term" value="P:DNA-templated transcription initiation"/>
    <property type="evidence" value="ECO:0007669"/>
    <property type="project" value="InterPro"/>
</dbReference>
<evidence type="ECO:0000256" key="1">
    <source>
        <dbReference type="ARBA" id="ARBA00023015"/>
    </source>
</evidence>
<evidence type="ECO:0000256" key="4">
    <source>
        <dbReference type="ARBA" id="ARBA00023163"/>
    </source>
</evidence>
<organism evidence="6">
    <name type="scientific">Acidithiobacillus ferrianus</name>
    <dbReference type="NCBI Taxonomy" id="2678518"/>
    <lineage>
        <taxon>Bacteria</taxon>
        <taxon>Pseudomonadati</taxon>
        <taxon>Pseudomonadota</taxon>
        <taxon>Acidithiobacillia</taxon>
        <taxon>Acidithiobacillales</taxon>
        <taxon>Acidithiobacillaceae</taxon>
        <taxon>Acidithiobacillus</taxon>
    </lineage>
</organism>
<dbReference type="SUPFAM" id="SSF88659">
    <property type="entry name" value="Sigma3 and sigma4 domains of RNA polymerase sigma factors"/>
    <property type="match status" value="2"/>
</dbReference>
<dbReference type="PANTHER" id="PTHR30385">
    <property type="entry name" value="SIGMA FACTOR F FLAGELLAR"/>
    <property type="match status" value="1"/>
</dbReference>
<accession>A0A845UNG7</accession>
<dbReference type="InterPro" id="IPR013324">
    <property type="entry name" value="RNA_pol_sigma_r3/r4-like"/>
</dbReference>
<dbReference type="RefSeq" id="WP_163098302.1">
    <property type="nucleotide sequence ID" value="NZ_CP127523.1"/>
</dbReference>
<dbReference type="InterPro" id="IPR014284">
    <property type="entry name" value="RNA_pol_sigma-70_dom"/>
</dbReference>
<dbReference type="GO" id="GO:0016987">
    <property type="term" value="F:sigma factor activity"/>
    <property type="evidence" value="ECO:0007669"/>
    <property type="project" value="UniProtKB-KW"/>
</dbReference>
<dbReference type="InterPro" id="IPR000943">
    <property type="entry name" value="RNA_pol_sigma70"/>
</dbReference>
<dbReference type="PIRSF" id="PIRSF000770">
    <property type="entry name" value="RNA_pol_sigma-SigE/K"/>
    <property type="match status" value="1"/>
</dbReference>
<dbReference type="InterPro" id="IPR007627">
    <property type="entry name" value="RNA_pol_sigma70_r2"/>
</dbReference>
<dbReference type="AlphaFoldDB" id="A0A845UNG7"/>
<dbReference type="Gene3D" id="1.10.1740.10">
    <property type="match status" value="1"/>
</dbReference>
<evidence type="ECO:0000313" key="6">
    <source>
        <dbReference type="EMBL" id="NDU43098.1"/>
    </source>
</evidence>
<name>A0A845UNG7_9PROT</name>
<dbReference type="InterPro" id="IPR007630">
    <property type="entry name" value="RNA_pol_sigma70_r4"/>
</dbReference>
<dbReference type="CDD" id="cd06171">
    <property type="entry name" value="Sigma70_r4"/>
    <property type="match status" value="1"/>
</dbReference>
<dbReference type="SUPFAM" id="SSF88946">
    <property type="entry name" value="Sigma2 domain of RNA polymerase sigma factors"/>
    <property type="match status" value="1"/>
</dbReference>
<protein>
    <submittedName>
        <fullName evidence="6">FliA/WhiG family RNA polymerase sigma factor</fullName>
    </submittedName>
</protein>
<dbReference type="Pfam" id="PF04542">
    <property type="entry name" value="Sigma70_r2"/>
    <property type="match status" value="1"/>
</dbReference>
<proteinExistence type="predicted"/>
<dbReference type="NCBIfam" id="TIGR02937">
    <property type="entry name" value="sigma70-ECF"/>
    <property type="match status" value="1"/>
</dbReference>
<gene>
    <name evidence="6" type="ORF">GL267_10755</name>
</gene>
<sequence length="242" mass="27048">MSAGMAVDRRVLRSAQVARYTPLVQRIAQRIRARLPANIDVADLMQAGLLGLMDALDSQSGEEGETFIHYASMRIRGSILDELRAQDWLPRRARAKEQSIGKAMARLEQSLGHPPGDEEIAQELGWTLSAYQTALRESGGQILYLEDLATDNDAFVGRYLRDATEDMQAVLASEEFTRDLQRGIGTLPEKEQLVLALYYQEELTLKEIGNVLEVSESRVSQIMRQAILRLRATLGEWCDAGV</sequence>
<evidence type="ECO:0000256" key="3">
    <source>
        <dbReference type="ARBA" id="ARBA00023125"/>
    </source>
</evidence>
<evidence type="ECO:0000259" key="5">
    <source>
        <dbReference type="PROSITE" id="PS00715"/>
    </source>
</evidence>
<dbReference type="PANTHER" id="PTHR30385:SF7">
    <property type="entry name" value="RNA POLYMERASE SIGMA FACTOR FLIA"/>
    <property type="match status" value="1"/>
</dbReference>
<dbReference type="Pfam" id="PF04545">
    <property type="entry name" value="Sigma70_r4"/>
    <property type="match status" value="1"/>
</dbReference>
<dbReference type="InterPro" id="IPR013325">
    <property type="entry name" value="RNA_pol_sigma_r2"/>
</dbReference>
<dbReference type="NCBIfam" id="TIGR02479">
    <property type="entry name" value="FliA_WhiG"/>
    <property type="match status" value="1"/>
</dbReference>
<dbReference type="GO" id="GO:0003677">
    <property type="term" value="F:DNA binding"/>
    <property type="evidence" value="ECO:0007669"/>
    <property type="project" value="UniProtKB-KW"/>
</dbReference>
<keyword evidence="3" id="KW-0238">DNA-binding</keyword>
<dbReference type="PROSITE" id="PS00715">
    <property type="entry name" value="SIGMA70_1"/>
    <property type="match status" value="1"/>
</dbReference>
<keyword evidence="4" id="KW-0804">Transcription</keyword>
<dbReference type="EMBL" id="WNJL01000035">
    <property type="protein sequence ID" value="NDU43098.1"/>
    <property type="molecule type" value="Genomic_DNA"/>
</dbReference>
<dbReference type="InterPro" id="IPR012845">
    <property type="entry name" value="RNA_pol_sigma_FliA_WhiG"/>
</dbReference>
<feature type="domain" description="RNA polymerase sigma-70" evidence="5">
    <location>
        <begin position="43"/>
        <end position="56"/>
    </location>
</feature>
<dbReference type="GO" id="GO:0003899">
    <property type="term" value="F:DNA-directed RNA polymerase activity"/>
    <property type="evidence" value="ECO:0007669"/>
    <property type="project" value="InterPro"/>
</dbReference>
<dbReference type="PRINTS" id="PR00046">
    <property type="entry name" value="SIGMA70FCT"/>
</dbReference>
<dbReference type="Pfam" id="PF04539">
    <property type="entry name" value="Sigma70_r3"/>
    <property type="match status" value="1"/>
</dbReference>